<dbReference type="GO" id="GO:0006355">
    <property type="term" value="P:regulation of DNA-templated transcription"/>
    <property type="evidence" value="ECO:0007669"/>
    <property type="project" value="InterPro"/>
</dbReference>
<comment type="caution">
    <text evidence="7">The sequence shown here is derived from an EMBL/GenBank/DDBJ whole genome shotgun (WGS) entry which is preliminary data.</text>
</comment>
<organism evidence="7 8">
    <name type="scientific">Barrientosiimonas humi</name>
    <dbReference type="NCBI Taxonomy" id="999931"/>
    <lineage>
        <taxon>Bacteria</taxon>
        <taxon>Bacillati</taxon>
        <taxon>Actinomycetota</taxon>
        <taxon>Actinomycetes</taxon>
        <taxon>Micrococcales</taxon>
        <taxon>Dermacoccaceae</taxon>
        <taxon>Barrientosiimonas</taxon>
    </lineage>
</organism>
<dbReference type="Gene3D" id="3.40.50.2300">
    <property type="match status" value="1"/>
</dbReference>
<proteinExistence type="predicted"/>
<dbReference type="GO" id="GO:0003677">
    <property type="term" value="F:DNA binding"/>
    <property type="evidence" value="ECO:0007669"/>
    <property type="project" value="UniProtKB-KW"/>
</dbReference>
<reference evidence="7 8" key="1">
    <citation type="submission" date="2019-06" db="EMBL/GenBank/DDBJ databases">
        <title>Sequencing the genomes of 1000 actinobacteria strains.</title>
        <authorList>
            <person name="Klenk H.-P."/>
        </authorList>
    </citation>
    <scope>NUCLEOTIDE SEQUENCE [LARGE SCALE GENOMIC DNA]</scope>
    <source>
        <strain evidence="7 8">DSM 24617</strain>
    </source>
</reference>
<dbReference type="PROSITE" id="PS50043">
    <property type="entry name" value="HTH_LUXR_2"/>
    <property type="match status" value="1"/>
</dbReference>
<dbReference type="PRINTS" id="PR00038">
    <property type="entry name" value="HTHLUXR"/>
</dbReference>
<evidence type="ECO:0000256" key="3">
    <source>
        <dbReference type="PROSITE-ProRule" id="PRU00169"/>
    </source>
</evidence>
<dbReference type="SUPFAM" id="SSF46894">
    <property type="entry name" value="C-terminal effector domain of the bipartite response regulators"/>
    <property type="match status" value="1"/>
</dbReference>
<dbReference type="CDD" id="cd06170">
    <property type="entry name" value="LuxR_C_like"/>
    <property type="match status" value="1"/>
</dbReference>
<keyword evidence="2" id="KW-0238">DNA-binding</keyword>
<feature type="modified residue" description="4-aspartylphosphate" evidence="3">
    <location>
        <position position="68"/>
    </location>
</feature>
<dbReference type="OrthoDB" id="9808843at2"/>
<sequence>MAHRGPAVDGQDTGLIRVLVVDDFNLYRRGISTVLELEADIEVVGEAETAEQAVRLAAEQRPDVVLMDIYLPGGSGIEACAAVKASSPLSQVLMITASDDADDLTDAVRAGATGYLLKDVGPDELVAAIRGTSRHESQLSGAMAGRLMSSYASLLRSEPPRPEPPEPHGALTEREREVLVLVARGLSNKGIGDELFISENTVKNHVRSILEKLELSSRVEAAMYAVRAGLVPDEPVDDEAR</sequence>
<evidence type="ECO:0000256" key="1">
    <source>
        <dbReference type="ARBA" id="ARBA00022553"/>
    </source>
</evidence>
<dbReference type="InterPro" id="IPR000792">
    <property type="entry name" value="Tscrpt_reg_LuxR_C"/>
</dbReference>
<dbReference type="PROSITE" id="PS00622">
    <property type="entry name" value="HTH_LUXR_1"/>
    <property type="match status" value="1"/>
</dbReference>
<feature type="domain" description="HTH luxR-type" evidence="5">
    <location>
        <begin position="164"/>
        <end position="229"/>
    </location>
</feature>
<dbReference type="Pfam" id="PF00072">
    <property type="entry name" value="Response_reg"/>
    <property type="match status" value="1"/>
</dbReference>
<dbReference type="AlphaFoldDB" id="A0A542XDJ0"/>
<feature type="domain" description="Response regulatory" evidence="6">
    <location>
        <begin position="17"/>
        <end position="133"/>
    </location>
</feature>
<dbReference type="InterPro" id="IPR039420">
    <property type="entry name" value="WalR-like"/>
</dbReference>
<protein>
    <submittedName>
        <fullName evidence="7">Two-component system NarL family response regulator</fullName>
    </submittedName>
</protein>
<evidence type="ECO:0000256" key="4">
    <source>
        <dbReference type="SAM" id="MobiDB-lite"/>
    </source>
</evidence>
<evidence type="ECO:0000256" key="2">
    <source>
        <dbReference type="ARBA" id="ARBA00023125"/>
    </source>
</evidence>
<evidence type="ECO:0000313" key="7">
    <source>
        <dbReference type="EMBL" id="TQL33899.1"/>
    </source>
</evidence>
<dbReference type="Proteomes" id="UP000318336">
    <property type="component" value="Unassembled WGS sequence"/>
</dbReference>
<evidence type="ECO:0000259" key="6">
    <source>
        <dbReference type="PROSITE" id="PS50110"/>
    </source>
</evidence>
<dbReference type="RefSeq" id="WP_142005864.1">
    <property type="nucleotide sequence ID" value="NZ_CAJTBP010000001.1"/>
</dbReference>
<dbReference type="InterPro" id="IPR011006">
    <property type="entry name" value="CheY-like_superfamily"/>
</dbReference>
<dbReference type="PROSITE" id="PS50110">
    <property type="entry name" value="RESPONSE_REGULATORY"/>
    <property type="match status" value="1"/>
</dbReference>
<dbReference type="PANTHER" id="PTHR43214:SF37">
    <property type="entry name" value="TRANSCRIPTIONAL REGULATORY PROTEIN YDFI"/>
    <property type="match status" value="1"/>
</dbReference>
<feature type="region of interest" description="Disordered" evidence="4">
    <location>
        <begin position="155"/>
        <end position="174"/>
    </location>
</feature>
<dbReference type="InterPro" id="IPR001789">
    <property type="entry name" value="Sig_transdc_resp-reg_receiver"/>
</dbReference>
<name>A0A542XDJ0_9MICO</name>
<dbReference type="PANTHER" id="PTHR43214">
    <property type="entry name" value="TWO-COMPONENT RESPONSE REGULATOR"/>
    <property type="match status" value="1"/>
</dbReference>
<dbReference type="EMBL" id="VFOK01000001">
    <property type="protein sequence ID" value="TQL33899.1"/>
    <property type="molecule type" value="Genomic_DNA"/>
</dbReference>
<accession>A0A542XDJ0</accession>
<keyword evidence="8" id="KW-1185">Reference proteome</keyword>
<dbReference type="InterPro" id="IPR016032">
    <property type="entry name" value="Sig_transdc_resp-reg_C-effctor"/>
</dbReference>
<dbReference type="SMART" id="SM00448">
    <property type="entry name" value="REC"/>
    <property type="match status" value="1"/>
</dbReference>
<dbReference type="Pfam" id="PF00196">
    <property type="entry name" value="GerE"/>
    <property type="match status" value="1"/>
</dbReference>
<keyword evidence="1 3" id="KW-0597">Phosphoprotein</keyword>
<evidence type="ECO:0000259" key="5">
    <source>
        <dbReference type="PROSITE" id="PS50043"/>
    </source>
</evidence>
<dbReference type="SUPFAM" id="SSF52172">
    <property type="entry name" value="CheY-like"/>
    <property type="match status" value="1"/>
</dbReference>
<feature type="compositionally biased region" description="Basic and acidic residues" evidence="4">
    <location>
        <begin position="158"/>
        <end position="174"/>
    </location>
</feature>
<dbReference type="GO" id="GO:0000160">
    <property type="term" value="P:phosphorelay signal transduction system"/>
    <property type="evidence" value="ECO:0007669"/>
    <property type="project" value="InterPro"/>
</dbReference>
<dbReference type="InterPro" id="IPR058245">
    <property type="entry name" value="NreC/VraR/RcsB-like_REC"/>
</dbReference>
<evidence type="ECO:0000313" key="8">
    <source>
        <dbReference type="Proteomes" id="UP000318336"/>
    </source>
</evidence>
<dbReference type="CDD" id="cd17535">
    <property type="entry name" value="REC_NarL-like"/>
    <property type="match status" value="1"/>
</dbReference>
<gene>
    <name evidence="7" type="ORF">FB554_2055</name>
</gene>
<dbReference type="SMART" id="SM00421">
    <property type="entry name" value="HTH_LUXR"/>
    <property type="match status" value="1"/>
</dbReference>